<dbReference type="OrthoDB" id="5988181at2759"/>
<protein>
    <submittedName>
        <fullName evidence="1">Uncharacterized protein</fullName>
    </submittedName>
</protein>
<name>W9QG25_9ROSA</name>
<dbReference type="Proteomes" id="UP000030645">
    <property type="component" value="Unassembled WGS sequence"/>
</dbReference>
<dbReference type="AlphaFoldDB" id="W9QG25"/>
<accession>W9QG25</accession>
<keyword evidence="2" id="KW-1185">Reference proteome</keyword>
<dbReference type="EMBL" id="KE343588">
    <property type="protein sequence ID" value="EXB36693.1"/>
    <property type="molecule type" value="Genomic_DNA"/>
</dbReference>
<proteinExistence type="predicted"/>
<sequence>MANTTQCSEGVPGKDVGAEASLATNNALKATSSLPTVVDNAAVGAVPDSGNGVPTCEFQIVGP</sequence>
<gene>
    <name evidence="1" type="ORF">L484_016944</name>
</gene>
<dbReference type="KEGG" id="mnt:21399968"/>
<organism evidence="1 2">
    <name type="scientific">Morus notabilis</name>
    <dbReference type="NCBI Taxonomy" id="981085"/>
    <lineage>
        <taxon>Eukaryota</taxon>
        <taxon>Viridiplantae</taxon>
        <taxon>Streptophyta</taxon>
        <taxon>Embryophyta</taxon>
        <taxon>Tracheophyta</taxon>
        <taxon>Spermatophyta</taxon>
        <taxon>Magnoliopsida</taxon>
        <taxon>eudicotyledons</taxon>
        <taxon>Gunneridae</taxon>
        <taxon>Pentapetalae</taxon>
        <taxon>rosids</taxon>
        <taxon>fabids</taxon>
        <taxon>Rosales</taxon>
        <taxon>Moraceae</taxon>
        <taxon>Moreae</taxon>
        <taxon>Morus</taxon>
    </lineage>
</organism>
<evidence type="ECO:0000313" key="1">
    <source>
        <dbReference type="EMBL" id="EXB36693.1"/>
    </source>
</evidence>
<evidence type="ECO:0000313" key="2">
    <source>
        <dbReference type="Proteomes" id="UP000030645"/>
    </source>
</evidence>
<reference evidence="2" key="1">
    <citation type="submission" date="2013-01" db="EMBL/GenBank/DDBJ databases">
        <title>Draft Genome Sequence of a Mulberry Tree, Morus notabilis C.K. Schneid.</title>
        <authorList>
            <person name="He N."/>
            <person name="Zhao S."/>
        </authorList>
    </citation>
    <scope>NUCLEOTIDE SEQUENCE</scope>
</reference>